<dbReference type="Gene3D" id="3.90.1710.10">
    <property type="entry name" value="Enterococcus faecalis V583 domain"/>
    <property type="match status" value="1"/>
</dbReference>
<dbReference type="Gene3D" id="3.90.1700.10">
    <property type="entry name" value="v583 domain like"/>
    <property type="match status" value="1"/>
</dbReference>
<keyword evidence="2" id="KW-1185">Reference proteome</keyword>
<dbReference type="Gene3D" id="1.10.10.660">
    <property type="entry name" value="conserved protein of unknown function from Enterococcus faecalis V583"/>
    <property type="match status" value="1"/>
</dbReference>
<evidence type="ECO:0000313" key="1">
    <source>
        <dbReference type="EMBL" id="EIN00493.1"/>
    </source>
</evidence>
<dbReference type="InterPro" id="IPR009499">
    <property type="entry name" value="AllG-like"/>
</dbReference>
<dbReference type="EMBL" id="AKAU01000078">
    <property type="protein sequence ID" value="EIN00493.1"/>
    <property type="molecule type" value="Genomic_DNA"/>
</dbReference>
<evidence type="ECO:0000313" key="2">
    <source>
        <dbReference type="Proteomes" id="UP000004980"/>
    </source>
</evidence>
<gene>
    <name evidence="1" type="ORF">WQE_13811</name>
</gene>
<dbReference type="Pfam" id="PF06545">
    <property type="entry name" value="AllG"/>
    <property type="match status" value="1"/>
</dbReference>
<protein>
    <recommendedName>
        <fullName evidence="3">DUF1116 domain-containing protein</fullName>
    </recommendedName>
</protein>
<dbReference type="Gene3D" id="3.40.50.720">
    <property type="entry name" value="NAD(P)-binding Rossmann-like Domain"/>
    <property type="match status" value="1"/>
</dbReference>
<dbReference type="RefSeq" id="WP_007581485.1">
    <property type="nucleotide sequence ID" value="NZ_AKAU01000078.1"/>
</dbReference>
<organism evidence="1 2">
    <name type="scientific">Paraburkholderia hospita</name>
    <dbReference type="NCBI Taxonomy" id="169430"/>
    <lineage>
        <taxon>Bacteria</taxon>
        <taxon>Pseudomonadati</taxon>
        <taxon>Pseudomonadota</taxon>
        <taxon>Betaproteobacteria</taxon>
        <taxon>Burkholderiales</taxon>
        <taxon>Burkholderiaceae</taxon>
        <taxon>Paraburkholderia</taxon>
    </lineage>
</organism>
<evidence type="ECO:0008006" key="3">
    <source>
        <dbReference type="Google" id="ProtNLM"/>
    </source>
</evidence>
<proteinExistence type="predicted"/>
<reference evidence="1 2" key="1">
    <citation type="journal article" date="2012" name="J. Bacteriol.">
        <title>Draft Genome Sequence of the Soil Bacterium Burkholderia terrae Strain BS001, Which Interacts with Fungal Surface Structures.</title>
        <authorList>
            <person name="Nazir R."/>
            <person name="Hansen M.A."/>
            <person name="Sorensen S."/>
            <person name="van Elsas J.D."/>
        </authorList>
    </citation>
    <scope>NUCLEOTIDE SEQUENCE [LARGE SCALE GENOMIC DNA]</scope>
    <source>
        <strain evidence="1 2">BS001</strain>
    </source>
</reference>
<sequence length="472" mass="49294">METPLVVDLPTSVNAVNIGLALFETALANQGIPVIGVDWRIPGGGVSEVVAALARLMGPKSTLIDQANAEVVSRLENGVPMLMAVDRAGAVVPGMDERKILHCGPAIAWEDMCDPLQRSIKAAIVVEGWAEDTHAAGRLAAAGEVELSPANEHSVVVPMATSIGPSAPVYVVENARGNTVAYSSINQGSGAVQWFGVDTDAAIERLRFIRDAVGPVLAQAIASKGPVDVLALAAQGISMGDDLHMRVQATTNLFLRDLLPHLVRNTHAAVPEVASFLSGNHLMFLNVAMAAAKSLVDSASFVEYSSIVTTMSRNGATFGIQLPGSRRKWFTTESPPIQNALYYPGFGPEVAARDIGDSAVLELIGLGGPAAGNSPAVAAFLGGRMSDAIAATRNMQQICVAESSRFRLPTLDNLGTPVGVDARRVVELSITPAVNTGVVHAQAGIGQIGAGIARAPVECFIDAVLDLDRRIQ</sequence>
<comment type="caution">
    <text evidence="1">The sequence shown here is derived from an EMBL/GenBank/DDBJ whole genome shotgun (WGS) entry which is preliminary data.</text>
</comment>
<name>A0ABN0FP72_9BURK</name>
<accession>A0ABN0FP72</accession>
<dbReference type="Proteomes" id="UP000004980">
    <property type="component" value="Unassembled WGS sequence"/>
</dbReference>
<dbReference type="InterPro" id="IPR024033">
    <property type="entry name" value="OXTCase_su_AllG_h-dom"/>
</dbReference>